<dbReference type="InterPro" id="IPR001024">
    <property type="entry name" value="PLAT/LH2_dom"/>
</dbReference>
<proteinExistence type="predicted"/>
<dbReference type="RefSeq" id="WP_377569180.1">
    <property type="nucleotide sequence ID" value="NZ_JBHTMP010000010.1"/>
</dbReference>
<dbReference type="SUPFAM" id="SSF49723">
    <property type="entry name" value="Lipase/lipooxygenase domain (PLAT/LH2 domain)"/>
    <property type="match status" value="1"/>
</dbReference>
<dbReference type="Gene3D" id="2.60.60.20">
    <property type="entry name" value="PLAT/LH2 domain"/>
    <property type="match status" value="1"/>
</dbReference>
<keyword evidence="3" id="KW-1185">Reference proteome</keyword>
<dbReference type="PANTHER" id="PTHR45901:SF3">
    <property type="entry name" value="LIPOXYGENASE HOMOLOGY DOMAIN-CONTAINING PROTEIN 1"/>
    <property type="match status" value="1"/>
</dbReference>
<feature type="domain" description="PLAT" evidence="1">
    <location>
        <begin position="6"/>
        <end position="121"/>
    </location>
</feature>
<accession>A0ABW3Y9V8</accession>
<sequence>MEVKLADYQVQTKTGDVHNGGTNANVFITFHGSDGASGPYELDTPGENNFEQGDLDAFTLHVDNAGALESIDIQMDDTGTASGWYLQWVRVTDPSNTQFCFPYGGWMGGGDGPTQVNLKPSDSGDCN</sequence>
<dbReference type="Proteomes" id="UP001597260">
    <property type="component" value="Unassembled WGS sequence"/>
</dbReference>
<evidence type="ECO:0000259" key="1">
    <source>
        <dbReference type="PROSITE" id="PS50095"/>
    </source>
</evidence>
<dbReference type="InterPro" id="IPR052970">
    <property type="entry name" value="Inner_ear_hair_cell_LOXHD"/>
</dbReference>
<reference evidence="3" key="1">
    <citation type="journal article" date="2019" name="Int. J. Syst. Evol. Microbiol.">
        <title>The Global Catalogue of Microorganisms (GCM) 10K type strain sequencing project: providing services to taxonomists for standard genome sequencing and annotation.</title>
        <authorList>
            <consortium name="The Broad Institute Genomics Platform"/>
            <consortium name="The Broad Institute Genome Sequencing Center for Infectious Disease"/>
            <person name="Wu L."/>
            <person name="Ma J."/>
        </authorList>
    </citation>
    <scope>NUCLEOTIDE SEQUENCE [LARGE SCALE GENOMIC DNA]</scope>
    <source>
        <strain evidence="3">JCM 31037</strain>
    </source>
</reference>
<gene>
    <name evidence="2" type="ORF">ACFQ4H_09100</name>
</gene>
<dbReference type="Pfam" id="PF01477">
    <property type="entry name" value="PLAT"/>
    <property type="match status" value="1"/>
</dbReference>
<dbReference type="PROSITE" id="PS50095">
    <property type="entry name" value="PLAT"/>
    <property type="match status" value="1"/>
</dbReference>
<comment type="caution">
    <text evidence="2">The sequence shown here is derived from an EMBL/GenBank/DDBJ whole genome shotgun (WGS) entry which is preliminary data.</text>
</comment>
<evidence type="ECO:0000313" key="3">
    <source>
        <dbReference type="Proteomes" id="UP001597260"/>
    </source>
</evidence>
<name>A0ABW3Y9V8_9ACTN</name>
<evidence type="ECO:0000313" key="2">
    <source>
        <dbReference type="EMBL" id="MFD1321243.1"/>
    </source>
</evidence>
<dbReference type="EMBL" id="JBHTMP010000010">
    <property type="protein sequence ID" value="MFD1321243.1"/>
    <property type="molecule type" value="Genomic_DNA"/>
</dbReference>
<protein>
    <submittedName>
        <fullName evidence="2">PLAT/LH2 domain-containing protein</fullName>
    </submittedName>
</protein>
<dbReference type="PANTHER" id="PTHR45901">
    <property type="entry name" value="PROTEIN CBG12474"/>
    <property type="match status" value="1"/>
</dbReference>
<dbReference type="InterPro" id="IPR036392">
    <property type="entry name" value="PLAT/LH2_dom_sf"/>
</dbReference>
<organism evidence="2 3">
    <name type="scientific">Micromonospora sonneratiae</name>
    <dbReference type="NCBI Taxonomy" id="1184706"/>
    <lineage>
        <taxon>Bacteria</taxon>
        <taxon>Bacillati</taxon>
        <taxon>Actinomycetota</taxon>
        <taxon>Actinomycetes</taxon>
        <taxon>Micromonosporales</taxon>
        <taxon>Micromonosporaceae</taxon>
        <taxon>Micromonospora</taxon>
    </lineage>
</organism>